<dbReference type="SUPFAM" id="SSF51735">
    <property type="entry name" value="NAD(P)-binding Rossmann-fold domains"/>
    <property type="match status" value="1"/>
</dbReference>
<sequence>MQNSRIVLITGATSGLGQAVAGALAERGMHVLLHGRDHERAADVADRIRASGGRVQTYLADLSSLRETCDLAERVSAEHSVLHLLINNAGIGPGRPPYRKRILSADGHEQRFAVNYLAPVLLARKLVPALKTSAPARIVNVASAGQAPIDFADLRMDHHYTGIRAYYRSKFALVAFTFDFAEQLADTAVTVNCLHPASLMNTRMVRQAWIPPLSSLSTGVKAVMHLAVGPTGAAVTGRYFKGCRDAKAHPAAYDPAVQSTLRAVTDAILQPFLSSKSPQ</sequence>
<keyword evidence="3" id="KW-1185">Reference proteome</keyword>
<dbReference type="PANTHER" id="PTHR43157">
    <property type="entry name" value="PHOSPHATIDYLINOSITOL-GLYCAN BIOSYNTHESIS CLASS F PROTEIN-RELATED"/>
    <property type="match status" value="1"/>
</dbReference>
<dbReference type="PRINTS" id="PR00080">
    <property type="entry name" value="SDRFAMILY"/>
</dbReference>
<comment type="similarity">
    <text evidence="1">Belongs to the short-chain dehydrogenases/reductases (SDR) family.</text>
</comment>
<dbReference type="AlphaFoldDB" id="A0A2G8BCZ5"/>
<evidence type="ECO:0000256" key="1">
    <source>
        <dbReference type="RuleBase" id="RU000363"/>
    </source>
</evidence>
<proteinExistence type="inferred from homology"/>
<dbReference type="Gene3D" id="3.40.50.720">
    <property type="entry name" value="NAD(P)-binding Rossmann-like Domain"/>
    <property type="match status" value="1"/>
</dbReference>
<dbReference type="Proteomes" id="UP000595446">
    <property type="component" value="Chromosome"/>
</dbReference>
<accession>A0A2G8BCZ5</accession>
<dbReference type="OrthoDB" id="158573at2"/>
<evidence type="ECO:0000313" key="2">
    <source>
        <dbReference type="EMBL" id="BCO35757.1"/>
    </source>
</evidence>
<dbReference type="RefSeq" id="WP_048891041.1">
    <property type="nucleotide sequence ID" value="NZ_JACKTA010000095.1"/>
</dbReference>
<gene>
    <name evidence="2" type="ORF">MHEC_21900</name>
</gene>
<dbReference type="Pfam" id="PF00106">
    <property type="entry name" value="adh_short"/>
    <property type="match status" value="1"/>
</dbReference>
<dbReference type="STRING" id="110505.ACT16_07915"/>
<organism evidence="2 3">
    <name type="scientific">Mycobacterium heckeshornense</name>
    <dbReference type="NCBI Taxonomy" id="110505"/>
    <lineage>
        <taxon>Bacteria</taxon>
        <taxon>Bacillati</taxon>
        <taxon>Actinomycetota</taxon>
        <taxon>Actinomycetes</taxon>
        <taxon>Mycobacteriales</taxon>
        <taxon>Mycobacteriaceae</taxon>
        <taxon>Mycobacterium</taxon>
    </lineage>
</organism>
<dbReference type="PANTHER" id="PTHR43157:SF31">
    <property type="entry name" value="PHOSPHATIDYLINOSITOL-GLYCAN BIOSYNTHESIS CLASS F PROTEIN"/>
    <property type="match status" value="1"/>
</dbReference>
<name>A0A2G8BCZ5_9MYCO</name>
<reference evidence="2 3" key="1">
    <citation type="submission" date="2020-12" db="EMBL/GenBank/DDBJ databases">
        <title>Complete genome sequence of Mycobacterium heckeshornense JCM 15655T, closely related to a pathogenic non-tuberculous mycobacterial species Mycobacterium xenopi.</title>
        <authorList>
            <person name="Yoshida M."/>
            <person name="Fukano H."/>
            <person name="Asakura T."/>
            <person name="Suzuki M."/>
            <person name="Hoshino Y."/>
        </authorList>
    </citation>
    <scope>NUCLEOTIDE SEQUENCE [LARGE SCALE GENOMIC DNA]</scope>
    <source>
        <strain evidence="2 3">JCM 15655</strain>
    </source>
</reference>
<dbReference type="InterPro" id="IPR036291">
    <property type="entry name" value="NAD(P)-bd_dom_sf"/>
</dbReference>
<dbReference type="PRINTS" id="PR00081">
    <property type="entry name" value="GDHRDH"/>
</dbReference>
<protein>
    <submittedName>
        <fullName evidence="2">3-oxoacyl-ACP reductase</fullName>
    </submittedName>
</protein>
<evidence type="ECO:0000313" key="3">
    <source>
        <dbReference type="Proteomes" id="UP000595446"/>
    </source>
</evidence>
<dbReference type="InterPro" id="IPR002347">
    <property type="entry name" value="SDR_fam"/>
</dbReference>
<dbReference type="EMBL" id="AP024237">
    <property type="protein sequence ID" value="BCO35757.1"/>
    <property type="molecule type" value="Genomic_DNA"/>
</dbReference>